<reference evidence="5 6" key="1">
    <citation type="submission" date="2016-03" db="EMBL/GenBank/DDBJ databases">
        <title>Comparative genomics of Pseudogymnoascus destructans, the fungus causing white-nose syndrome of bats.</title>
        <authorList>
            <person name="Palmer J.M."/>
            <person name="Drees K.P."/>
            <person name="Foster J.T."/>
            <person name="Lindner D.L."/>
        </authorList>
    </citation>
    <scope>NUCLEOTIDE SEQUENCE [LARGE SCALE GENOMIC DNA]</scope>
    <source>
        <strain evidence="5 6">UAMH 10579</strain>
    </source>
</reference>
<dbReference type="Gene3D" id="3.40.50.150">
    <property type="entry name" value="Vaccinia Virus protein VP39"/>
    <property type="match status" value="1"/>
</dbReference>
<evidence type="ECO:0000256" key="1">
    <source>
        <dbReference type="ARBA" id="ARBA00008361"/>
    </source>
</evidence>
<dbReference type="GO" id="GO:0008757">
    <property type="term" value="F:S-adenosylmethionine-dependent methyltransferase activity"/>
    <property type="evidence" value="ECO:0007669"/>
    <property type="project" value="InterPro"/>
</dbReference>
<comment type="similarity">
    <text evidence="1">Belongs to the methyltransferase superfamily.</text>
</comment>
<evidence type="ECO:0000256" key="3">
    <source>
        <dbReference type="ARBA" id="ARBA00022679"/>
    </source>
</evidence>
<dbReference type="AlphaFoldDB" id="A0A1B8GUN6"/>
<dbReference type="GeneID" id="28836185"/>
<accession>A0A1B8GUN6</accession>
<dbReference type="InterPro" id="IPR051419">
    <property type="entry name" value="Lys/N-term_MeTrsfase_sf"/>
</dbReference>
<keyword evidence="3" id="KW-0808">Transferase</keyword>
<evidence type="ECO:0000313" key="6">
    <source>
        <dbReference type="Proteomes" id="UP000091956"/>
    </source>
</evidence>
<gene>
    <name evidence="5" type="ORF">VE01_02799</name>
</gene>
<dbReference type="PANTHER" id="PTHR12176">
    <property type="entry name" value="SAM-DEPENDENT METHYLTRANSFERASE SUPERFAMILY PROTEIN"/>
    <property type="match status" value="1"/>
</dbReference>
<dbReference type="EMBL" id="KV460212">
    <property type="protein sequence ID" value="OBT99535.2"/>
    <property type="molecule type" value="Genomic_DNA"/>
</dbReference>
<dbReference type="CDD" id="cd02440">
    <property type="entry name" value="AdoMet_MTases"/>
    <property type="match status" value="1"/>
</dbReference>
<dbReference type="InterPro" id="IPR029063">
    <property type="entry name" value="SAM-dependent_MTases_sf"/>
</dbReference>
<keyword evidence="2" id="KW-0489">Methyltransferase</keyword>
<dbReference type="InterPro" id="IPR013216">
    <property type="entry name" value="Methyltransf_11"/>
</dbReference>
<dbReference type="Pfam" id="PF08241">
    <property type="entry name" value="Methyltransf_11"/>
    <property type="match status" value="1"/>
</dbReference>
<organism evidence="5 6">
    <name type="scientific">Pseudogymnoascus verrucosus</name>
    <dbReference type="NCBI Taxonomy" id="342668"/>
    <lineage>
        <taxon>Eukaryota</taxon>
        <taxon>Fungi</taxon>
        <taxon>Dikarya</taxon>
        <taxon>Ascomycota</taxon>
        <taxon>Pezizomycotina</taxon>
        <taxon>Leotiomycetes</taxon>
        <taxon>Thelebolales</taxon>
        <taxon>Thelebolaceae</taxon>
        <taxon>Pseudogymnoascus</taxon>
    </lineage>
</organism>
<dbReference type="PANTHER" id="PTHR12176:SF80">
    <property type="entry name" value="EEF1A LYSINE METHYLTRANSFERASE 4"/>
    <property type="match status" value="1"/>
</dbReference>
<keyword evidence="6" id="KW-1185">Reference proteome</keyword>
<feature type="domain" description="Methyltransferase type 11" evidence="4">
    <location>
        <begin position="65"/>
        <end position="169"/>
    </location>
</feature>
<dbReference type="GO" id="GO:0032259">
    <property type="term" value="P:methylation"/>
    <property type="evidence" value="ECO:0007669"/>
    <property type="project" value="UniProtKB-KW"/>
</dbReference>
<evidence type="ECO:0000256" key="2">
    <source>
        <dbReference type="ARBA" id="ARBA00022603"/>
    </source>
</evidence>
<name>A0A1B8GUN6_9PEZI</name>
<reference evidence="6" key="2">
    <citation type="journal article" date="2018" name="Nat. Commun.">
        <title>Extreme sensitivity to ultraviolet light in the fungal pathogen causing white-nose syndrome of bats.</title>
        <authorList>
            <person name="Palmer J.M."/>
            <person name="Drees K.P."/>
            <person name="Foster J.T."/>
            <person name="Lindner D.L."/>
        </authorList>
    </citation>
    <scope>NUCLEOTIDE SEQUENCE [LARGE SCALE GENOMIC DNA]</scope>
    <source>
        <strain evidence="6">UAMH 10579</strain>
    </source>
</reference>
<dbReference type="Proteomes" id="UP000091956">
    <property type="component" value="Unassembled WGS sequence"/>
</dbReference>
<evidence type="ECO:0000259" key="4">
    <source>
        <dbReference type="Pfam" id="PF08241"/>
    </source>
</evidence>
<protein>
    <recommendedName>
        <fullName evidence="4">Methyltransferase type 11 domain-containing protein</fullName>
    </recommendedName>
</protein>
<sequence length="251" mass="28199">MARDEELAELAHPDYWNERYSLEKTIKQGETQEVLGSFEWFGDFAKLRAFFVKHLPASSCGSHILQLGCGNSTLTADIYNLGYTNQTSVDFSQVVIDAMQSKYSSLETQWRVMDVRQLELPDGSVDVAVDKGTLDAMIHGSLWDPPDDVRSNVGQYVDEVARVLKPGGQWLYITYRQPHFMKPLLTREGSWDLSVEVLAEDAGAFEYFGFIMKKHPNVDLGHVTAPIIGKDKATLHVDSSPKILEMILANI</sequence>
<evidence type="ECO:0000313" key="5">
    <source>
        <dbReference type="EMBL" id="OBT99535.2"/>
    </source>
</evidence>
<proteinExistence type="inferred from homology"/>
<dbReference type="RefSeq" id="XP_059319957.1">
    <property type="nucleotide sequence ID" value="XM_059463477.1"/>
</dbReference>
<dbReference type="SUPFAM" id="SSF53335">
    <property type="entry name" value="S-adenosyl-L-methionine-dependent methyltransferases"/>
    <property type="match status" value="1"/>
</dbReference>